<evidence type="ECO:0000256" key="3">
    <source>
        <dbReference type="ARBA" id="ARBA00022729"/>
    </source>
</evidence>
<comment type="subcellular location">
    <subcellularLocation>
        <location evidence="12">Postsynaptic cell membrane</location>
        <topology evidence="12">Single-pass type I membrane protein</topology>
    </subcellularLocation>
</comment>
<feature type="transmembrane region" description="Helical" evidence="16">
    <location>
        <begin position="766"/>
        <end position="787"/>
    </location>
</feature>
<evidence type="ECO:0000256" key="8">
    <source>
        <dbReference type="ARBA" id="ARBA00023018"/>
    </source>
</evidence>
<evidence type="ECO:0000256" key="9">
    <source>
        <dbReference type="ARBA" id="ARBA00023136"/>
    </source>
</evidence>
<keyword evidence="4" id="KW-0677">Repeat</keyword>
<dbReference type="FunFam" id="2.60.40.60:FF:000025">
    <property type="entry name" value="Calsyntenin 1"/>
    <property type="match status" value="1"/>
</dbReference>
<dbReference type="Proteomes" id="UP001367676">
    <property type="component" value="Unassembled WGS sequence"/>
</dbReference>
<dbReference type="PRINTS" id="PR00205">
    <property type="entry name" value="CADHERIN"/>
</dbReference>
<keyword evidence="3" id="KW-0732">Signal</keyword>
<dbReference type="PANTHER" id="PTHR14139:SF2">
    <property type="entry name" value="CALSYNTENIN-1"/>
    <property type="match status" value="1"/>
</dbReference>
<comment type="similarity">
    <text evidence="13">Belongs to the calsyntenin family.</text>
</comment>
<dbReference type="CDD" id="cd11304">
    <property type="entry name" value="Cadherin_repeat"/>
    <property type="match status" value="1"/>
</dbReference>
<keyword evidence="19" id="KW-1185">Reference proteome</keyword>
<dbReference type="GO" id="GO:0050806">
    <property type="term" value="P:positive regulation of synaptic transmission"/>
    <property type="evidence" value="ECO:0007669"/>
    <property type="project" value="TreeGrafter"/>
</dbReference>
<keyword evidence="6" id="KW-0130">Cell adhesion</keyword>
<dbReference type="GO" id="GO:0051965">
    <property type="term" value="P:positive regulation of synapse assembly"/>
    <property type="evidence" value="ECO:0007669"/>
    <property type="project" value="TreeGrafter"/>
</dbReference>
<feature type="region of interest" description="Disordered" evidence="15">
    <location>
        <begin position="698"/>
        <end position="721"/>
    </location>
</feature>
<evidence type="ECO:0000256" key="5">
    <source>
        <dbReference type="ARBA" id="ARBA00022837"/>
    </source>
</evidence>
<proteinExistence type="inferred from homology"/>
<evidence type="ECO:0000313" key="18">
    <source>
        <dbReference type="EMBL" id="KAK7573926.1"/>
    </source>
</evidence>
<evidence type="ECO:0000256" key="1">
    <source>
        <dbReference type="ARBA" id="ARBA00022475"/>
    </source>
</evidence>
<dbReference type="Gene3D" id="2.60.40.60">
    <property type="entry name" value="Cadherins"/>
    <property type="match status" value="1"/>
</dbReference>
<evidence type="ECO:0000256" key="11">
    <source>
        <dbReference type="ARBA" id="ARBA00023257"/>
    </source>
</evidence>
<protein>
    <recommendedName>
        <fullName evidence="17">Cadherin domain-containing protein</fullName>
    </recommendedName>
</protein>
<dbReference type="GO" id="GO:0007156">
    <property type="term" value="P:homophilic cell adhesion via plasma membrane adhesion molecules"/>
    <property type="evidence" value="ECO:0007669"/>
    <property type="project" value="InterPro"/>
</dbReference>
<name>A0AAN9XXU7_9HEMI</name>
<evidence type="ECO:0000256" key="2">
    <source>
        <dbReference type="ARBA" id="ARBA00022692"/>
    </source>
</evidence>
<dbReference type="Pfam" id="PF00028">
    <property type="entry name" value="Cadherin"/>
    <property type="match status" value="1"/>
</dbReference>
<evidence type="ECO:0000256" key="13">
    <source>
        <dbReference type="ARBA" id="ARBA00035015"/>
    </source>
</evidence>
<dbReference type="InterPro" id="IPR015919">
    <property type="entry name" value="Cadherin-like_sf"/>
</dbReference>
<reference evidence="18 19" key="1">
    <citation type="submission" date="2024-03" db="EMBL/GenBank/DDBJ databases">
        <title>Adaptation during the transition from Ophiocordyceps entomopathogen to insect associate is accompanied by gene loss and intensified selection.</title>
        <authorList>
            <person name="Ward C.M."/>
            <person name="Onetto C.A."/>
            <person name="Borneman A.R."/>
        </authorList>
    </citation>
    <scope>NUCLEOTIDE SEQUENCE [LARGE SCALE GENOMIC DNA]</scope>
    <source>
        <strain evidence="18">AWRI1</strain>
        <tissue evidence="18">Single Adult Female</tissue>
    </source>
</reference>
<gene>
    <name evidence="18" type="ORF">V9T40_011117</name>
</gene>
<keyword evidence="7 16" id="KW-1133">Transmembrane helix</keyword>
<feature type="domain" description="Cadherin" evidence="17">
    <location>
        <begin position="61"/>
        <end position="166"/>
    </location>
</feature>
<feature type="region of interest" description="Disordered" evidence="15">
    <location>
        <begin position="830"/>
        <end position="869"/>
    </location>
</feature>
<evidence type="ECO:0000256" key="10">
    <source>
        <dbReference type="ARBA" id="ARBA00023180"/>
    </source>
</evidence>
<dbReference type="GO" id="GO:0005509">
    <property type="term" value="F:calcium ion binding"/>
    <property type="evidence" value="ECO:0007669"/>
    <property type="project" value="UniProtKB-UniRule"/>
</dbReference>
<organism evidence="18 19">
    <name type="scientific">Parthenolecanium corni</name>
    <dbReference type="NCBI Taxonomy" id="536013"/>
    <lineage>
        <taxon>Eukaryota</taxon>
        <taxon>Metazoa</taxon>
        <taxon>Ecdysozoa</taxon>
        <taxon>Arthropoda</taxon>
        <taxon>Hexapoda</taxon>
        <taxon>Insecta</taxon>
        <taxon>Pterygota</taxon>
        <taxon>Neoptera</taxon>
        <taxon>Paraneoptera</taxon>
        <taxon>Hemiptera</taxon>
        <taxon>Sternorrhyncha</taxon>
        <taxon>Coccoidea</taxon>
        <taxon>Coccidae</taxon>
        <taxon>Parthenolecanium</taxon>
    </lineage>
</organism>
<dbReference type="AlphaFoldDB" id="A0AAN9XXU7"/>
<evidence type="ECO:0000256" key="16">
    <source>
        <dbReference type="SAM" id="Phobius"/>
    </source>
</evidence>
<dbReference type="PANTHER" id="PTHR14139">
    <property type="entry name" value="CALSYNTENIN"/>
    <property type="match status" value="1"/>
</dbReference>
<dbReference type="Gene3D" id="2.60.120.200">
    <property type="match status" value="1"/>
</dbReference>
<dbReference type="EMBL" id="JBBCAQ010000037">
    <property type="protein sequence ID" value="KAK7573926.1"/>
    <property type="molecule type" value="Genomic_DNA"/>
</dbReference>
<keyword evidence="5 14" id="KW-0106">Calcium</keyword>
<dbReference type="InterPro" id="IPR045588">
    <property type="entry name" value="CLSTN_C"/>
</dbReference>
<evidence type="ECO:0000256" key="14">
    <source>
        <dbReference type="PROSITE-ProRule" id="PRU00043"/>
    </source>
</evidence>
<keyword evidence="9 16" id="KW-0472">Membrane</keyword>
<dbReference type="SMART" id="SM00112">
    <property type="entry name" value="CA"/>
    <property type="match status" value="1"/>
</dbReference>
<comment type="caution">
    <text evidence="18">The sequence shown here is derived from an EMBL/GenBank/DDBJ whole genome shotgun (WGS) entry which is preliminary data.</text>
</comment>
<dbReference type="InterPro" id="IPR002126">
    <property type="entry name" value="Cadherin-like_dom"/>
</dbReference>
<dbReference type="SUPFAM" id="SSF49899">
    <property type="entry name" value="Concanavalin A-like lectins/glucanases"/>
    <property type="match status" value="1"/>
</dbReference>
<evidence type="ECO:0000256" key="6">
    <source>
        <dbReference type="ARBA" id="ARBA00022889"/>
    </source>
</evidence>
<dbReference type="InterPro" id="IPR013320">
    <property type="entry name" value="ConA-like_dom_sf"/>
</dbReference>
<sequence length="882" mass="99010">MFVKHRLPDEQLSGAFYPGNSSIPLAAPPPSTSWVDKICDQRCVTVHITIVDINEYGPTFLEPAYVRSVDEGRLYEEIIRIEATDRDCSPKFGDICKYEILNGDQPFTIDNEGSIRNIEPLDYERSHNYILSVVAYDCGMKQSTPVMVTIKVNRICKLGWKGVPERVDYAPLSGVEILFPSAQLKLCDIPCNINRVSSRLTLSTSHIGKGCDRDTYSVQSQRKICGASSESVDLLPTPGAPGSEWTKTLATDEGHESDQMFEFDGVSSAVAIPNDVLDHSLSSTFTIATWMKHKLQMNQDKLTKEHILCSADDHKMNRHHYSWFVRNCRLILLLRRDFTQGDLNIFRPAEWRWKIPQVCDNEWHHYAVSIQFPNVQLYIDGVLFRPQKKNPEVIDDWPLHPTADINTTLTVGACWQGSEKRMKHHFRGYLAGLSVLLHKTEKPEVLACLHKCKESLEVPAMDYLEPGMELLSSNDLTEITIEGDNKTNMETLVKNIGYSNSREFPTPGRRNLHLSTSISCDNGHSIKVPPVESYVMVLQPQQPSITINGSNNVAREYNDFRGGVRIFPDLRISVDDDNKQSKAFGFKSSERKLDSCIVSIYPSLNPDHEALTLPEARLQQFNILAKISKDGASISGPEFLHSYELVLREIEYTNQKPAYYLNRVFKLICSELNGRFLSNEYIQTLTVIHPKILKTAAPASSSNNDDNMVADSGAAESSRHIPPQPAHIMINQHHVESQPAKTVFGHYLDNAVNDQAETILSGGSHAIAVIIVVCIGFLMLMIALGVIRIRAAHNRATQEEIQETEMAWDDSALNIIVNPMEQLECGSIKTSANSENQVHDDDDSSDDNISYEYDSSDDDDDNGHTATAKVKDLEWDDDTLAV</sequence>
<accession>A0AAN9XXU7</accession>
<evidence type="ECO:0000313" key="19">
    <source>
        <dbReference type="Proteomes" id="UP001367676"/>
    </source>
</evidence>
<dbReference type="Pfam" id="PF19699">
    <property type="entry name" value="CLSTN_C"/>
    <property type="match status" value="1"/>
</dbReference>
<evidence type="ECO:0000256" key="12">
    <source>
        <dbReference type="ARBA" id="ARBA00035006"/>
    </source>
</evidence>
<evidence type="ECO:0000259" key="17">
    <source>
        <dbReference type="PROSITE" id="PS50268"/>
    </source>
</evidence>
<dbReference type="PROSITE" id="PS50268">
    <property type="entry name" value="CADHERIN_2"/>
    <property type="match status" value="1"/>
</dbReference>
<keyword evidence="8" id="KW-0770">Synapse</keyword>
<keyword evidence="1" id="KW-1003">Cell membrane</keyword>
<evidence type="ECO:0000256" key="7">
    <source>
        <dbReference type="ARBA" id="ARBA00022989"/>
    </source>
</evidence>
<dbReference type="GO" id="GO:0009986">
    <property type="term" value="C:cell surface"/>
    <property type="evidence" value="ECO:0007669"/>
    <property type="project" value="TreeGrafter"/>
</dbReference>
<keyword evidence="11" id="KW-0628">Postsynaptic cell membrane</keyword>
<evidence type="ECO:0000256" key="15">
    <source>
        <dbReference type="SAM" id="MobiDB-lite"/>
    </source>
</evidence>
<dbReference type="GO" id="GO:0045211">
    <property type="term" value="C:postsynaptic membrane"/>
    <property type="evidence" value="ECO:0007669"/>
    <property type="project" value="UniProtKB-SubCell"/>
</dbReference>
<keyword evidence="2 16" id="KW-0812">Transmembrane</keyword>
<dbReference type="FunFam" id="2.60.120.200:FF:000249">
    <property type="entry name" value="Calsyntenin-1, isoform C"/>
    <property type="match status" value="1"/>
</dbReference>
<dbReference type="SUPFAM" id="SSF49313">
    <property type="entry name" value="Cadherin-like"/>
    <property type="match status" value="1"/>
</dbReference>
<evidence type="ECO:0000256" key="4">
    <source>
        <dbReference type="ARBA" id="ARBA00022737"/>
    </source>
</evidence>
<keyword evidence="10" id="KW-0325">Glycoprotein</keyword>